<dbReference type="Pfam" id="PF08240">
    <property type="entry name" value="ADH_N"/>
    <property type="match status" value="1"/>
</dbReference>
<proteinExistence type="predicted"/>
<dbReference type="RefSeq" id="WP_129891137.1">
    <property type="nucleotide sequence ID" value="NZ_CP035758.1"/>
</dbReference>
<organism evidence="5 6">
    <name type="scientific">Ktedonosporobacter rubrisoli</name>
    <dbReference type="NCBI Taxonomy" id="2509675"/>
    <lineage>
        <taxon>Bacteria</taxon>
        <taxon>Bacillati</taxon>
        <taxon>Chloroflexota</taxon>
        <taxon>Ktedonobacteria</taxon>
        <taxon>Ktedonobacterales</taxon>
        <taxon>Ktedonosporobacteraceae</taxon>
        <taxon>Ktedonosporobacter</taxon>
    </lineage>
</organism>
<accession>A0A4V0YZK8</accession>
<dbReference type="Pfam" id="PF00107">
    <property type="entry name" value="ADH_zinc_N"/>
    <property type="match status" value="1"/>
</dbReference>
<dbReference type="Gene3D" id="3.40.50.720">
    <property type="entry name" value="NAD(P)-binding Rossmann-like Domain"/>
    <property type="match status" value="1"/>
</dbReference>
<dbReference type="InterPro" id="IPR050129">
    <property type="entry name" value="Zn_alcohol_dh"/>
</dbReference>
<dbReference type="Proteomes" id="UP000290365">
    <property type="component" value="Chromosome"/>
</dbReference>
<evidence type="ECO:0008006" key="7">
    <source>
        <dbReference type="Google" id="ProtNLM"/>
    </source>
</evidence>
<evidence type="ECO:0000256" key="2">
    <source>
        <dbReference type="SAM" id="MobiDB-lite"/>
    </source>
</evidence>
<dbReference type="SUPFAM" id="SSF50129">
    <property type="entry name" value="GroES-like"/>
    <property type="match status" value="1"/>
</dbReference>
<dbReference type="EMBL" id="CP035758">
    <property type="protein sequence ID" value="QBD80071.1"/>
    <property type="molecule type" value="Genomic_DNA"/>
</dbReference>
<keyword evidence="1" id="KW-0560">Oxidoreductase</keyword>
<protein>
    <recommendedName>
        <fullName evidence="7">Enoyl reductase (ER) domain-containing protein</fullName>
    </recommendedName>
</protein>
<dbReference type="OrthoDB" id="9770238at2"/>
<dbReference type="SUPFAM" id="SSF51735">
    <property type="entry name" value="NAD(P)-binding Rossmann-fold domains"/>
    <property type="match status" value="1"/>
</dbReference>
<evidence type="ECO:0000256" key="1">
    <source>
        <dbReference type="ARBA" id="ARBA00023002"/>
    </source>
</evidence>
<dbReference type="InterPro" id="IPR036291">
    <property type="entry name" value="NAD(P)-bd_dom_sf"/>
</dbReference>
<dbReference type="AlphaFoldDB" id="A0A4V0YZK8"/>
<evidence type="ECO:0000313" key="5">
    <source>
        <dbReference type="EMBL" id="QBD80071.1"/>
    </source>
</evidence>
<feature type="region of interest" description="Disordered" evidence="2">
    <location>
        <begin position="408"/>
        <end position="429"/>
    </location>
</feature>
<name>A0A4V0YZK8_KTERU</name>
<sequence length="625" mass="67726">MWTATLDSSPQRNFIVRLLNGFWPTVGISSLAPLRVQNLPRQALPAPTWVRVRNRLAGICAADLHLIHADRRIAPAAVPRFWSRYPGREVVGEVIEPGDQVRYLRAGDRVVWQYGPNCISSGMQPPCHFCASGNYELCEQDKLPGPAPFGGGWSEEMLLHEQQLFRIPALLSDEQAVLLAPTAIALHAVLRFLPRSGERALIVGSGTIGLLVLQVLRLLSPQTEVSVLIRHAFQVEQATRLGATHIIYPQHSYSDIQRATRARLYRGPGGNKVLAGAHDVIYDTVGSQDSLQHALRWLRARGTLVLVGREPRLVKLDLTPLWYREANLIGSASYGSECWPVGSQGRRSTFSLASELIGQGKIQPEKLVTHHFAVTNYRHALLTVLHKEQSHAIKAVFDHSLLPASVVPGKQTSSQQKLSGARVSRRQAALDRPSTALAARAASLEEEDELEDTLVVPVIKRAVPSAEKQGDGQKSATFPESLAAEGQLQMLPETPIPPTLLVLPAEEAAELAKANGAAKRADQLIEQVQANGTAKQTEPEKDDASPALAIAEAQEAAIPETSPQTEDLALPSEPSESSEPPAGHETPAMEEAASEQSPTSQVPGAAVQQEEPPPSAEAAQDEKPE</sequence>
<dbReference type="GO" id="GO:0016491">
    <property type="term" value="F:oxidoreductase activity"/>
    <property type="evidence" value="ECO:0007669"/>
    <property type="project" value="UniProtKB-KW"/>
</dbReference>
<feature type="domain" description="Alcohol dehydrogenase-like N-terminal" evidence="4">
    <location>
        <begin position="47"/>
        <end position="168"/>
    </location>
</feature>
<dbReference type="InterPro" id="IPR013149">
    <property type="entry name" value="ADH-like_C"/>
</dbReference>
<dbReference type="Gene3D" id="3.90.180.10">
    <property type="entry name" value="Medium-chain alcohol dehydrogenases, catalytic domain"/>
    <property type="match status" value="1"/>
</dbReference>
<dbReference type="PANTHER" id="PTHR43401">
    <property type="entry name" value="L-THREONINE 3-DEHYDROGENASE"/>
    <property type="match status" value="1"/>
</dbReference>
<dbReference type="InterPro" id="IPR013154">
    <property type="entry name" value="ADH-like_N"/>
</dbReference>
<evidence type="ECO:0000259" key="3">
    <source>
        <dbReference type="Pfam" id="PF00107"/>
    </source>
</evidence>
<dbReference type="KEGG" id="kbs:EPA93_30445"/>
<dbReference type="InterPro" id="IPR011032">
    <property type="entry name" value="GroES-like_sf"/>
</dbReference>
<reference evidence="5 6" key="1">
    <citation type="submission" date="2019-01" db="EMBL/GenBank/DDBJ databases">
        <title>Ktedonosporobacter rubrisoli SCAWS-G2.</title>
        <authorList>
            <person name="Huang Y."/>
            <person name="Yan B."/>
        </authorList>
    </citation>
    <scope>NUCLEOTIDE SEQUENCE [LARGE SCALE GENOMIC DNA]</scope>
    <source>
        <strain evidence="5 6">SCAWS-G2</strain>
    </source>
</reference>
<feature type="compositionally biased region" description="Low complexity" evidence="2">
    <location>
        <begin position="571"/>
        <end position="581"/>
    </location>
</feature>
<keyword evidence="6" id="KW-1185">Reference proteome</keyword>
<evidence type="ECO:0000259" key="4">
    <source>
        <dbReference type="Pfam" id="PF08240"/>
    </source>
</evidence>
<feature type="domain" description="Alcohol dehydrogenase-like C-terminal" evidence="3">
    <location>
        <begin position="208"/>
        <end position="340"/>
    </location>
</feature>
<gene>
    <name evidence="5" type="ORF">EPA93_30445</name>
</gene>
<evidence type="ECO:0000313" key="6">
    <source>
        <dbReference type="Proteomes" id="UP000290365"/>
    </source>
</evidence>
<feature type="region of interest" description="Disordered" evidence="2">
    <location>
        <begin position="529"/>
        <end position="625"/>
    </location>
</feature>
<feature type="compositionally biased region" description="Low complexity" evidence="2">
    <location>
        <begin position="545"/>
        <end position="560"/>
    </location>
</feature>
<dbReference type="PANTHER" id="PTHR43401:SF2">
    <property type="entry name" value="L-THREONINE 3-DEHYDROGENASE"/>
    <property type="match status" value="1"/>
</dbReference>